<feature type="transmembrane region" description="Helical" evidence="1">
    <location>
        <begin position="6"/>
        <end position="27"/>
    </location>
</feature>
<dbReference type="AlphaFoldDB" id="D6A686"/>
<gene>
    <name evidence="2" type="ORF">SSFG_03103</name>
</gene>
<accession>D6A686</accession>
<evidence type="ECO:0000313" key="2">
    <source>
        <dbReference type="EMBL" id="EFE67857.2"/>
    </source>
</evidence>
<protein>
    <submittedName>
        <fullName evidence="2">Predicted protein</fullName>
    </submittedName>
</protein>
<dbReference type="EMBL" id="DS999641">
    <property type="protein sequence ID" value="EFE67857.2"/>
    <property type="molecule type" value="Genomic_DNA"/>
</dbReference>
<reference evidence="3" key="1">
    <citation type="submission" date="2008-12" db="EMBL/GenBank/DDBJ databases">
        <title>Annotation of Streptomyces ghanaensis ATCC 14672.</title>
        <authorList>
            <consortium name="The Broad Institute Genome Sequencing Platform"/>
            <consortium name="Broad Institute Microbial Sequencing Center"/>
            <person name="Fischbach M."/>
            <person name="Ward D."/>
            <person name="Young S."/>
            <person name="Kodira C.D."/>
            <person name="Zeng Q."/>
            <person name="Koehrsen M."/>
            <person name="Godfrey P."/>
            <person name="Alvarado L."/>
            <person name="Berlin A.M."/>
            <person name="Borenstein D."/>
            <person name="Chen Z."/>
            <person name="Engels R."/>
            <person name="Freedman E."/>
            <person name="Gellesch M."/>
            <person name="Goldberg J."/>
            <person name="Griggs A."/>
            <person name="Gujja S."/>
            <person name="Heiman D.I."/>
            <person name="Hepburn T.A."/>
            <person name="Howarth C."/>
            <person name="Jen D."/>
            <person name="Larson L."/>
            <person name="Lewis B."/>
            <person name="Mehta T."/>
            <person name="Park D."/>
            <person name="Pearson M."/>
            <person name="Roberts A."/>
            <person name="Saif S."/>
            <person name="Shea T.D."/>
            <person name="Shenoy N."/>
            <person name="Sisk P."/>
            <person name="Stolte C."/>
            <person name="Sykes S.N."/>
            <person name="Walk T."/>
            <person name="White J."/>
            <person name="Yandava C."/>
            <person name="Straight P."/>
            <person name="Clardy J."/>
            <person name="Hung D."/>
            <person name="Kolter R."/>
            <person name="Mekalanos J."/>
            <person name="Walker S."/>
            <person name="Walsh C.T."/>
            <person name="Wieland B.L.C."/>
            <person name="Ilzarbe M."/>
            <person name="Galagan J."/>
            <person name="Nusbaum C."/>
            <person name="Birren B."/>
        </authorList>
    </citation>
    <scope>NUCLEOTIDE SEQUENCE [LARGE SCALE GENOMIC DNA]</scope>
    <source>
        <strain evidence="3">ATCC 14672 / DSM 40746 / JCM 4963 / KCTC 9882 / NRRL B-12104 / FH 1290</strain>
    </source>
</reference>
<keyword evidence="1" id="KW-0812">Transmembrane</keyword>
<proteinExistence type="predicted"/>
<feature type="transmembrane region" description="Helical" evidence="1">
    <location>
        <begin position="39"/>
        <end position="59"/>
    </location>
</feature>
<dbReference type="Proteomes" id="UP000003824">
    <property type="component" value="Unassembled WGS sequence"/>
</dbReference>
<name>D6A686_STRV1</name>
<keyword evidence="1" id="KW-1133">Transmembrane helix</keyword>
<keyword evidence="1" id="KW-0472">Membrane</keyword>
<evidence type="ECO:0000256" key="1">
    <source>
        <dbReference type="SAM" id="Phobius"/>
    </source>
</evidence>
<organism evidence="2 3">
    <name type="scientific">Streptomyces viridosporus (strain ATCC 14672 / DSM 40746 / JCM 4963 / KCTC 9882 / NRRL B-12104 / FH 1290)</name>
    <name type="common">Streptomyces ghanaensis</name>
    <dbReference type="NCBI Taxonomy" id="566461"/>
    <lineage>
        <taxon>Bacteria</taxon>
        <taxon>Bacillati</taxon>
        <taxon>Actinomycetota</taxon>
        <taxon>Actinomycetes</taxon>
        <taxon>Kitasatosporales</taxon>
        <taxon>Streptomycetaceae</taxon>
        <taxon>Streptomyces</taxon>
    </lineage>
</organism>
<sequence>MLEMKIAAYGLLAVSLIAMAVATGAMVTSDAESARHRSARKAVLIIAPFIVLGIAGILLT</sequence>
<evidence type="ECO:0000313" key="3">
    <source>
        <dbReference type="Proteomes" id="UP000003824"/>
    </source>
</evidence>